<evidence type="ECO:0000259" key="1">
    <source>
        <dbReference type="Pfam" id="PF08241"/>
    </source>
</evidence>
<keyword evidence="2" id="KW-0489">Methyltransferase</keyword>
<dbReference type="SUPFAM" id="SSF53335">
    <property type="entry name" value="S-adenosyl-L-methionine-dependent methyltransferases"/>
    <property type="match status" value="1"/>
</dbReference>
<dbReference type="GO" id="GO:0008168">
    <property type="term" value="F:methyltransferase activity"/>
    <property type="evidence" value="ECO:0007669"/>
    <property type="project" value="UniProtKB-KW"/>
</dbReference>
<feature type="domain" description="Methyltransferase type 11" evidence="1">
    <location>
        <begin position="63"/>
        <end position="158"/>
    </location>
</feature>
<dbReference type="RefSeq" id="WP_244710353.1">
    <property type="nucleotide sequence ID" value="NZ_CP095073.1"/>
</dbReference>
<dbReference type="CDD" id="cd02440">
    <property type="entry name" value="AdoMet_MTases"/>
    <property type="match status" value="1"/>
</dbReference>
<dbReference type="Proteomes" id="UP000831787">
    <property type="component" value="Chromosome"/>
</dbReference>
<name>A0ABY4EL95_9BACI</name>
<dbReference type="InterPro" id="IPR029063">
    <property type="entry name" value="SAM-dependent_MTases_sf"/>
</dbReference>
<dbReference type="GO" id="GO:0032259">
    <property type="term" value="P:methylation"/>
    <property type="evidence" value="ECO:0007669"/>
    <property type="project" value="UniProtKB-KW"/>
</dbReference>
<accession>A0ABY4EL95</accession>
<dbReference type="Pfam" id="PF08241">
    <property type="entry name" value="Methyltransf_11"/>
    <property type="match status" value="1"/>
</dbReference>
<keyword evidence="3" id="KW-1185">Reference proteome</keyword>
<dbReference type="EMBL" id="CP095073">
    <property type="protein sequence ID" value="UOQ44414.1"/>
    <property type="molecule type" value="Genomic_DNA"/>
</dbReference>
<sequence>MNITQHNSRIWDKKVDDGVKYTNPVSKEKVENAKNGEWSIHVTTDRPVPRDWFPVNLKNVKILCLASGGGQQGPVLAAAGGDVTVVDLSKKQLEQDEMVAERDGLRLNTVQGEMTNLDFLEDESFDMIIHPVANVFIEDVIPLWKEGARVLKKGGTLIAGFTNPVLYLFDDKKEEEGVLDVKYSLPFSATQHLTDAELEECKAKGLALEFGHTLEDQIQGQINAGFAITGFYEDNFGGTRTVDQYFNSFIATKAVKLQP</sequence>
<reference evidence="2 3" key="1">
    <citation type="submission" date="2022-04" db="EMBL/GenBank/DDBJ databases">
        <title>Halobacillus sp. isolated from saltern.</title>
        <authorList>
            <person name="Won M."/>
            <person name="Lee C.-M."/>
            <person name="Woen H.-Y."/>
            <person name="Kwon S.-W."/>
        </authorList>
    </citation>
    <scope>NUCLEOTIDE SEQUENCE [LARGE SCALE GENOMIC DNA]</scope>
    <source>
        <strain evidence="2 3">SSBR10-3</strain>
    </source>
</reference>
<protein>
    <submittedName>
        <fullName evidence="2">Class I SAM-dependent methyltransferase</fullName>
    </submittedName>
</protein>
<organism evidence="2 3">
    <name type="scientific">Halobacillus salinarum</name>
    <dbReference type="NCBI Taxonomy" id="2932257"/>
    <lineage>
        <taxon>Bacteria</taxon>
        <taxon>Bacillati</taxon>
        <taxon>Bacillota</taxon>
        <taxon>Bacilli</taxon>
        <taxon>Bacillales</taxon>
        <taxon>Bacillaceae</taxon>
        <taxon>Halobacillus</taxon>
    </lineage>
</organism>
<proteinExistence type="predicted"/>
<dbReference type="Gene3D" id="3.40.50.150">
    <property type="entry name" value="Vaccinia Virus protein VP39"/>
    <property type="match status" value="1"/>
</dbReference>
<evidence type="ECO:0000313" key="2">
    <source>
        <dbReference type="EMBL" id="UOQ44414.1"/>
    </source>
</evidence>
<dbReference type="InterPro" id="IPR013216">
    <property type="entry name" value="Methyltransf_11"/>
</dbReference>
<gene>
    <name evidence="2" type="ORF">MUN89_21755</name>
</gene>
<keyword evidence="2" id="KW-0808">Transferase</keyword>
<evidence type="ECO:0000313" key="3">
    <source>
        <dbReference type="Proteomes" id="UP000831787"/>
    </source>
</evidence>